<evidence type="ECO:0000256" key="1">
    <source>
        <dbReference type="ARBA" id="ARBA00022729"/>
    </source>
</evidence>
<accession>A0ABU9I1Z3</accession>
<dbReference type="Gene3D" id="2.70.70.10">
    <property type="entry name" value="Glucose Permease (Domain IIA)"/>
    <property type="match status" value="1"/>
</dbReference>
<evidence type="ECO:0000259" key="3">
    <source>
        <dbReference type="Pfam" id="PF01551"/>
    </source>
</evidence>
<comment type="caution">
    <text evidence="4">The sequence shown here is derived from an EMBL/GenBank/DDBJ whole genome shotgun (WGS) entry which is preliminary data.</text>
</comment>
<proteinExistence type="predicted"/>
<dbReference type="Pfam" id="PF01551">
    <property type="entry name" value="Peptidase_M23"/>
    <property type="match status" value="1"/>
</dbReference>
<protein>
    <submittedName>
        <fullName evidence="4">M23 family metallopeptidase</fullName>
        <ecNumber evidence="4">3.4.-.-</ecNumber>
    </submittedName>
</protein>
<dbReference type="SUPFAM" id="SSF51261">
    <property type="entry name" value="Duplicated hybrid motif"/>
    <property type="match status" value="1"/>
</dbReference>
<dbReference type="EC" id="3.4.-.-" evidence="4"/>
<organism evidence="4 5">
    <name type="scientific">Flavobacterium arundinis</name>
    <dbReference type="NCBI Taxonomy" id="3139143"/>
    <lineage>
        <taxon>Bacteria</taxon>
        <taxon>Pseudomonadati</taxon>
        <taxon>Bacteroidota</taxon>
        <taxon>Flavobacteriia</taxon>
        <taxon>Flavobacteriales</taxon>
        <taxon>Flavobacteriaceae</taxon>
        <taxon>Flavobacterium</taxon>
    </lineage>
</organism>
<evidence type="ECO:0000256" key="2">
    <source>
        <dbReference type="SAM" id="SignalP"/>
    </source>
</evidence>
<feature type="domain" description="M23ase beta-sheet core" evidence="3">
    <location>
        <begin position="47"/>
        <end position="115"/>
    </location>
</feature>
<evidence type="ECO:0000313" key="5">
    <source>
        <dbReference type="Proteomes" id="UP001464555"/>
    </source>
</evidence>
<feature type="signal peptide" evidence="2">
    <location>
        <begin position="1"/>
        <end position="16"/>
    </location>
</feature>
<sequence>MRSFFLFLLYASAAFAQQQYPQDYFRSPMDIPIHPSGTFGELRTNHFHAGLDFRTNQKEGLPVYAAADGYVSRLKVSSYGYGTALYIDHPNGFTTLYGHLQKYSPKIEALVRAKQYEKQSFDIELFLKPGELTVTKGELVALSGNSGGSGGPHLHFEYRDTKTEMIINPLLFGLNKKMKDPYAPKILGLIAYPLSDDAVVNESKKPTLVSLKLQKDGTYLADKISAKGKVGFSVSTSDKSTGSVGNNGIFKIQTFFNGSPYFNYAFNTFAFDESRYVNNLIDYPRYYATGQRFQKLFVKTPYPLSLLKESASNGQFNIVRDTVKNYRIEVADFHGNKVLVNGSIEYSDKPASVTEEKHITPYLVKVGNDHNYTKDNVSVFIPANAFYEDFYMDFNVRDSILYLHNPTVPVHTNVVVSFDVSHLSKEVLQKTFIAGFTDKKITYNSSYMEDGKLTAKVKQLGNFKLAQDTTPPKIFDISFAEGKWLSDKDGFWCKISDDLSGIATFDAFLNGKWALMHYDYKTRVIFHNFSDSIVDEGRNDLKITVTDNVGNSTTFETHFFRTQNTAPVEKDK</sequence>
<gene>
    <name evidence="4" type="ORF">AAEO56_18395</name>
</gene>
<evidence type="ECO:0000313" key="4">
    <source>
        <dbReference type="EMBL" id="MEL1246251.1"/>
    </source>
</evidence>
<dbReference type="InterPro" id="IPR011055">
    <property type="entry name" value="Dup_hybrid_motif"/>
</dbReference>
<dbReference type="PANTHER" id="PTHR21666:SF289">
    <property type="entry name" value="L-ALA--D-GLU ENDOPEPTIDASE"/>
    <property type="match status" value="1"/>
</dbReference>
<keyword evidence="4" id="KW-0378">Hydrolase</keyword>
<dbReference type="GO" id="GO:0016787">
    <property type="term" value="F:hydrolase activity"/>
    <property type="evidence" value="ECO:0007669"/>
    <property type="project" value="UniProtKB-KW"/>
</dbReference>
<keyword evidence="5" id="KW-1185">Reference proteome</keyword>
<feature type="chain" id="PRO_5046238210" evidence="2">
    <location>
        <begin position="17"/>
        <end position="572"/>
    </location>
</feature>
<dbReference type="Proteomes" id="UP001464555">
    <property type="component" value="Unassembled WGS sequence"/>
</dbReference>
<dbReference type="InterPro" id="IPR016047">
    <property type="entry name" value="M23ase_b-sheet_dom"/>
</dbReference>
<dbReference type="InterPro" id="IPR050570">
    <property type="entry name" value="Cell_wall_metabolism_enzyme"/>
</dbReference>
<dbReference type="PANTHER" id="PTHR21666">
    <property type="entry name" value="PEPTIDASE-RELATED"/>
    <property type="match status" value="1"/>
</dbReference>
<name>A0ABU9I1Z3_9FLAO</name>
<keyword evidence="1 2" id="KW-0732">Signal</keyword>
<dbReference type="RefSeq" id="WP_341698547.1">
    <property type="nucleotide sequence ID" value="NZ_JBBYHR010000013.1"/>
</dbReference>
<dbReference type="CDD" id="cd12797">
    <property type="entry name" value="M23_peptidase"/>
    <property type="match status" value="1"/>
</dbReference>
<reference evidence="4 5" key="1">
    <citation type="submission" date="2024-04" db="EMBL/GenBank/DDBJ databases">
        <title>Flavobacterium sp. DGU11 16S ribosomal RNA gene Genome sequencing and assembly.</title>
        <authorList>
            <person name="Park S."/>
        </authorList>
    </citation>
    <scope>NUCLEOTIDE SEQUENCE [LARGE SCALE GENOMIC DNA]</scope>
    <source>
        <strain evidence="4 5">DGU11</strain>
    </source>
</reference>
<dbReference type="EMBL" id="JBBYHR010000013">
    <property type="protein sequence ID" value="MEL1246251.1"/>
    <property type="molecule type" value="Genomic_DNA"/>
</dbReference>